<dbReference type="Gene3D" id="2.160.20.10">
    <property type="entry name" value="Single-stranded right-handed beta-helix, Pectin lyase-like"/>
    <property type="match status" value="1"/>
</dbReference>
<evidence type="ECO:0000256" key="3">
    <source>
        <dbReference type="ARBA" id="ARBA00012736"/>
    </source>
</evidence>
<keyword evidence="7" id="KW-0677">Repeat</keyword>
<evidence type="ECO:0000256" key="9">
    <source>
        <dbReference type="ARBA" id="ARBA00023295"/>
    </source>
</evidence>
<dbReference type="PANTHER" id="PTHR31375">
    <property type="match status" value="1"/>
</dbReference>
<evidence type="ECO:0000256" key="10">
    <source>
        <dbReference type="ARBA" id="ARBA00023316"/>
    </source>
</evidence>
<keyword evidence="8 12" id="KW-0378">Hydrolase</keyword>
<evidence type="ECO:0000256" key="5">
    <source>
        <dbReference type="ARBA" id="ARBA00022525"/>
    </source>
</evidence>
<keyword evidence="10" id="KW-0961">Cell wall biogenesis/degradation</keyword>
<evidence type="ECO:0000313" key="14">
    <source>
        <dbReference type="EMBL" id="KAH7331296.1"/>
    </source>
</evidence>
<evidence type="ECO:0000256" key="12">
    <source>
        <dbReference type="RuleBase" id="RU361169"/>
    </source>
</evidence>
<dbReference type="SMART" id="SM00710">
    <property type="entry name" value="PbH1"/>
    <property type="match status" value="4"/>
</dbReference>
<accession>A0A8T2SDW4</accession>
<dbReference type="Pfam" id="PF00295">
    <property type="entry name" value="Glyco_hydro_28"/>
    <property type="match status" value="1"/>
</dbReference>
<dbReference type="SUPFAM" id="SSF51126">
    <property type="entry name" value="Pectin lyase-like"/>
    <property type="match status" value="1"/>
</dbReference>
<keyword evidence="6" id="KW-0732">Signal</keyword>
<comment type="caution">
    <text evidence="14">The sequence shown here is derived from an EMBL/GenBank/DDBJ whole genome shotgun (WGS) entry which is preliminary data.</text>
</comment>
<dbReference type="OrthoDB" id="187139at2759"/>
<dbReference type="EMBL" id="CM035425">
    <property type="protein sequence ID" value="KAH7331296.1"/>
    <property type="molecule type" value="Genomic_DNA"/>
</dbReference>
<evidence type="ECO:0000256" key="6">
    <source>
        <dbReference type="ARBA" id="ARBA00022729"/>
    </source>
</evidence>
<dbReference type="InterPro" id="IPR012334">
    <property type="entry name" value="Pectin_lyas_fold"/>
</dbReference>
<keyword evidence="9 12" id="KW-0326">Glycosidase</keyword>
<dbReference type="EC" id="3.2.1.15" evidence="3"/>
<evidence type="ECO:0000256" key="7">
    <source>
        <dbReference type="ARBA" id="ARBA00022737"/>
    </source>
</evidence>
<dbReference type="GO" id="GO:0005975">
    <property type="term" value="P:carbohydrate metabolic process"/>
    <property type="evidence" value="ECO:0007669"/>
    <property type="project" value="InterPro"/>
</dbReference>
<evidence type="ECO:0000256" key="8">
    <source>
        <dbReference type="ARBA" id="ARBA00022801"/>
    </source>
</evidence>
<proteinExistence type="inferred from homology"/>
<feature type="compositionally biased region" description="Basic residues" evidence="13">
    <location>
        <begin position="48"/>
        <end position="68"/>
    </location>
</feature>
<protein>
    <recommendedName>
        <fullName evidence="3">endo-polygalacturonase</fullName>
        <ecNumber evidence="3">3.2.1.15</ecNumber>
    </recommendedName>
</protein>
<dbReference type="GO" id="GO:0071555">
    <property type="term" value="P:cell wall organization"/>
    <property type="evidence" value="ECO:0007669"/>
    <property type="project" value="UniProtKB-KW"/>
</dbReference>
<evidence type="ECO:0000256" key="13">
    <source>
        <dbReference type="SAM" id="MobiDB-lite"/>
    </source>
</evidence>
<dbReference type="InterPro" id="IPR006626">
    <property type="entry name" value="PbH1"/>
</dbReference>
<organism evidence="14 15">
    <name type="scientific">Ceratopteris richardii</name>
    <name type="common">Triangle waterfern</name>
    <dbReference type="NCBI Taxonomy" id="49495"/>
    <lineage>
        <taxon>Eukaryota</taxon>
        <taxon>Viridiplantae</taxon>
        <taxon>Streptophyta</taxon>
        <taxon>Embryophyta</taxon>
        <taxon>Tracheophyta</taxon>
        <taxon>Polypodiopsida</taxon>
        <taxon>Polypodiidae</taxon>
        <taxon>Polypodiales</taxon>
        <taxon>Pteridineae</taxon>
        <taxon>Pteridaceae</taxon>
        <taxon>Parkerioideae</taxon>
        <taxon>Ceratopteris</taxon>
    </lineage>
</organism>
<dbReference type="FunFam" id="2.160.20.10:FF:000032">
    <property type="entry name" value="Pectin lyase-like superfamily protein"/>
    <property type="match status" value="1"/>
</dbReference>
<name>A0A8T2SDW4_CERRI</name>
<dbReference type="Proteomes" id="UP000825935">
    <property type="component" value="Chromosome 20"/>
</dbReference>
<comment type="similarity">
    <text evidence="2 12">Belongs to the glycosyl hydrolase 28 family.</text>
</comment>
<evidence type="ECO:0000256" key="2">
    <source>
        <dbReference type="ARBA" id="ARBA00008834"/>
    </source>
</evidence>
<dbReference type="GO" id="GO:0004650">
    <property type="term" value="F:polygalacturonase activity"/>
    <property type="evidence" value="ECO:0007669"/>
    <property type="project" value="UniProtKB-EC"/>
</dbReference>
<keyword evidence="5" id="KW-0964">Secreted</keyword>
<comment type="catalytic activity">
    <reaction evidence="11">
        <text>(1,4-alpha-D-galacturonosyl)n+m + H2O = (1,4-alpha-D-galacturonosyl)n + (1,4-alpha-D-galacturonosyl)m.</text>
        <dbReference type="EC" id="3.2.1.15"/>
    </reaction>
</comment>
<evidence type="ECO:0000313" key="15">
    <source>
        <dbReference type="Proteomes" id="UP000825935"/>
    </source>
</evidence>
<gene>
    <name evidence="14" type="ORF">KP509_20G025000</name>
</gene>
<evidence type="ECO:0000256" key="11">
    <source>
        <dbReference type="ARBA" id="ARBA00034074"/>
    </source>
</evidence>
<reference evidence="14" key="1">
    <citation type="submission" date="2021-08" db="EMBL/GenBank/DDBJ databases">
        <title>WGS assembly of Ceratopteris richardii.</title>
        <authorList>
            <person name="Marchant D.B."/>
            <person name="Chen G."/>
            <person name="Jenkins J."/>
            <person name="Shu S."/>
            <person name="Leebens-Mack J."/>
            <person name="Grimwood J."/>
            <person name="Schmutz J."/>
            <person name="Soltis P."/>
            <person name="Soltis D."/>
            <person name="Chen Z.-H."/>
        </authorList>
    </citation>
    <scope>NUCLEOTIDE SEQUENCE</scope>
    <source>
        <strain evidence="14">Whitten #5841</strain>
        <tissue evidence="14">Leaf</tissue>
    </source>
</reference>
<dbReference type="AlphaFoldDB" id="A0A8T2SDW4"/>
<evidence type="ECO:0000256" key="4">
    <source>
        <dbReference type="ARBA" id="ARBA00022512"/>
    </source>
</evidence>
<dbReference type="InterPro" id="IPR000743">
    <property type="entry name" value="Glyco_hydro_28"/>
</dbReference>
<feature type="region of interest" description="Disordered" evidence="13">
    <location>
        <begin position="42"/>
        <end position="105"/>
    </location>
</feature>
<dbReference type="InterPro" id="IPR011050">
    <property type="entry name" value="Pectin_lyase_fold/virulence"/>
</dbReference>
<sequence>MKAIKYRAVMGGSGRSIAWKVAIALLIVSHIGQQLGEVKKTVAMAHSSSRHQQRSHGGSVRHGKKFHLGGHSTPKDHHHRQQHYNNGDGGDGDNSNNNDGQPVRGESYPSSNVFDVLAYGAIGDGETDDTQAFIGAWQQACQVENAIFVVPQYFTFVVRPIVLSGPCALNMVFQLDGAIIAPESPSRWGPYKNVLQWINFSKLRNVMVQGDGFIDGRGAHWWPNTSPVFKGKSYAVRPTALRFYGSYNVTVKDIRVINSPQTHIKFDSCDGVKVRNISILSPPYSPNTDGIHLQNTQDAEICDSYIENGDDCVSVQTGSSNLAIHDITCDGGHGISVGGLGRGQTQACVSNITVQDVVIRNSQNGVRIKTWQGGFGSVRSVTYKNIFVVNISNPIIIDQFYCDGTKCKNQSSAVQVSGINYHNIRGTYSKSSPLHFACSDTVPCTSISLAQVVLLPQHGYYVDDPFCWNIYGNSETPTIPPLHCLQHGTPPSKGIKQSSIDDSC</sequence>
<keyword evidence="15" id="KW-1185">Reference proteome</keyword>
<comment type="subcellular location">
    <subcellularLocation>
        <location evidence="1">Secreted</location>
        <location evidence="1">Cell wall</location>
    </subcellularLocation>
</comment>
<keyword evidence="4" id="KW-0134">Cell wall</keyword>
<evidence type="ECO:0000256" key="1">
    <source>
        <dbReference type="ARBA" id="ARBA00004191"/>
    </source>
</evidence>